<dbReference type="EMBL" id="CACVBM020001578">
    <property type="protein sequence ID" value="CAA7054502.1"/>
    <property type="molecule type" value="Genomic_DNA"/>
</dbReference>
<dbReference type="AlphaFoldDB" id="A0A6D2L4L0"/>
<dbReference type="Pfam" id="PF03078">
    <property type="entry name" value="ATHILA"/>
    <property type="match status" value="1"/>
</dbReference>
<accession>A0A6D2L4L0</accession>
<reference evidence="2" key="1">
    <citation type="submission" date="2020-01" db="EMBL/GenBank/DDBJ databases">
        <authorList>
            <person name="Mishra B."/>
        </authorList>
    </citation>
    <scope>NUCLEOTIDE SEQUENCE [LARGE SCALE GENOMIC DNA]</scope>
</reference>
<comment type="caution">
    <text evidence="2">The sequence shown here is derived from an EMBL/GenBank/DDBJ whole genome shotgun (WGS) entry which is preliminary data.</text>
</comment>
<proteinExistence type="predicted"/>
<evidence type="ECO:0000313" key="2">
    <source>
        <dbReference type="EMBL" id="CAA7054502.1"/>
    </source>
</evidence>
<keyword evidence="3" id="KW-1185">Reference proteome</keyword>
<sequence>MHDFKENSPTRTADFFNWTHFANEPFIVTRSKVSRITLPTIHYVHRLISTTFQCKNETNKVTVEEFYILTSPFIHHKRKANIGLLFPKTLVKGLEIHVSRLLT</sequence>
<organism evidence="2 3">
    <name type="scientific">Microthlaspi erraticum</name>
    <dbReference type="NCBI Taxonomy" id="1685480"/>
    <lineage>
        <taxon>Eukaryota</taxon>
        <taxon>Viridiplantae</taxon>
        <taxon>Streptophyta</taxon>
        <taxon>Embryophyta</taxon>
        <taxon>Tracheophyta</taxon>
        <taxon>Spermatophyta</taxon>
        <taxon>Magnoliopsida</taxon>
        <taxon>eudicotyledons</taxon>
        <taxon>Gunneridae</taxon>
        <taxon>Pentapetalae</taxon>
        <taxon>rosids</taxon>
        <taxon>malvids</taxon>
        <taxon>Brassicales</taxon>
        <taxon>Brassicaceae</taxon>
        <taxon>Coluteocarpeae</taxon>
        <taxon>Microthlaspi</taxon>
    </lineage>
</organism>
<dbReference type="InterPro" id="IPR004312">
    <property type="entry name" value="ATHILA_Orf1_C"/>
</dbReference>
<evidence type="ECO:0000259" key="1">
    <source>
        <dbReference type="Pfam" id="PF03078"/>
    </source>
</evidence>
<gene>
    <name evidence="2" type="ORF">MERR_LOCUS41738</name>
</gene>
<feature type="domain" description="Arabidopsis retrotransposon Orf1 C-terminal" evidence="1">
    <location>
        <begin position="18"/>
        <end position="70"/>
    </location>
</feature>
<dbReference type="Proteomes" id="UP000467841">
    <property type="component" value="Unassembled WGS sequence"/>
</dbReference>
<evidence type="ECO:0000313" key="3">
    <source>
        <dbReference type="Proteomes" id="UP000467841"/>
    </source>
</evidence>
<name>A0A6D2L4L0_9BRAS</name>
<protein>
    <recommendedName>
        <fullName evidence="1">Arabidopsis retrotransposon Orf1 C-terminal domain-containing protein</fullName>
    </recommendedName>
</protein>